<dbReference type="CDD" id="cd00082">
    <property type="entry name" value="HisKA"/>
    <property type="match status" value="1"/>
</dbReference>
<feature type="transmembrane region" description="Helical" evidence="4">
    <location>
        <begin position="40"/>
        <end position="61"/>
    </location>
</feature>
<keyword evidence="4" id="KW-0812">Transmembrane</keyword>
<keyword evidence="6" id="KW-0808">Transferase</keyword>
<keyword evidence="7" id="KW-1185">Reference proteome</keyword>
<dbReference type="RefSeq" id="WP_228233862.1">
    <property type="nucleotide sequence ID" value="NZ_JAJGNA010000009.1"/>
</dbReference>
<dbReference type="PANTHER" id="PTHR43065:SF52">
    <property type="entry name" value="SENSOR PROTEIN KINASE PILS"/>
    <property type="match status" value="1"/>
</dbReference>
<dbReference type="SMART" id="SM00388">
    <property type="entry name" value="HisKA"/>
    <property type="match status" value="1"/>
</dbReference>
<feature type="transmembrane region" description="Helical" evidence="4">
    <location>
        <begin position="117"/>
        <end position="134"/>
    </location>
</feature>
<keyword evidence="4" id="KW-0472">Membrane</keyword>
<dbReference type="PRINTS" id="PR00344">
    <property type="entry name" value="BCTRLSENSOR"/>
</dbReference>
<reference evidence="6" key="1">
    <citation type="submission" date="2021-10" db="EMBL/GenBank/DDBJ databases">
        <title>The diversity and Nitrogen Metabolism of Culturable Nitrate-Utilizing Bacteria Within the Oxygen Minimum Zone of the Changjiang (Yangtze River)Estuary.</title>
        <authorList>
            <person name="Zhang D."/>
            <person name="Zheng J."/>
            <person name="Liu S."/>
            <person name="He W."/>
        </authorList>
    </citation>
    <scope>NUCLEOTIDE SEQUENCE</scope>
    <source>
        <strain evidence="6">FXH-223</strain>
    </source>
</reference>
<comment type="catalytic activity">
    <reaction evidence="1">
        <text>ATP + protein L-histidine = ADP + protein N-phospho-L-histidine.</text>
        <dbReference type="EC" id="2.7.13.3"/>
    </reaction>
</comment>
<protein>
    <recommendedName>
        <fullName evidence="2">histidine kinase</fullName>
        <ecNumber evidence="2">2.7.13.3</ecNumber>
    </recommendedName>
</protein>
<dbReference type="Gene3D" id="3.30.565.10">
    <property type="entry name" value="Histidine kinase-like ATPase, C-terminal domain"/>
    <property type="match status" value="1"/>
</dbReference>
<dbReference type="InterPro" id="IPR004358">
    <property type="entry name" value="Sig_transdc_His_kin-like_C"/>
</dbReference>
<evidence type="ECO:0000256" key="4">
    <source>
        <dbReference type="SAM" id="Phobius"/>
    </source>
</evidence>
<dbReference type="SUPFAM" id="SSF47384">
    <property type="entry name" value="Homodimeric domain of signal transducing histidine kinase"/>
    <property type="match status" value="1"/>
</dbReference>
<evidence type="ECO:0000313" key="6">
    <source>
        <dbReference type="EMBL" id="MCC4308837.1"/>
    </source>
</evidence>
<evidence type="ECO:0000256" key="1">
    <source>
        <dbReference type="ARBA" id="ARBA00000085"/>
    </source>
</evidence>
<dbReference type="SUPFAM" id="SSF55874">
    <property type="entry name" value="ATPase domain of HSP90 chaperone/DNA topoisomerase II/histidine kinase"/>
    <property type="match status" value="1"/>
</dbReference>
<dbReference type="InterPro" id="IPR003661">
    <property type="entry name" value="HisK_dim/P_dom"/>
</dbReference>
<feature type="domain" description="Histidine kinase" evidence="5">
    <location>
        <begin position="305"/>
        <end position="511"/>
    </location>
</feature>
<dbReference type="SMART" id="SM00387">
    <property type="entry name" value="HATPase_c"/>
    <property type="match status" value="1"/>
</dbReference>
<sequence length="515" mass="56909">MNANWTPARIYNLYRIVIAVVLLASFYLSDRMIGQHLPWLFETTVTAYLILTLASSAADYAHTLRKPAWTQPLALVIDVLVLGLVVHSNGGLEGGLAVLLLVNVAAGNILLRGRLGFLIAALATLTAMFEQFYFATQTGDRDPFQLTEAGLLGIAFFMVSLIIQQIASRLERSEVIAARQRVAIQRLEALNQQIVARMRTGVMVFDDDHRVLQSNPSADGYFARAMAGQHLPKALVERHQRWRGAPHLVPAPLRLSRQSPEVNARFADLDTGHEALTLVFLEDTARIAQEAQQLNLASLGRLSATLAHEIRNPLSAISQAAELLDEDGASSEDARLLAIIRNHVQRVNGIISDVLDLSRRPRGQAARFPVATALEELAAGWYQRGIARDRLRIEHHDDALEIRFDRSQFLQVVDNLIGNAFDHGGEACRVTVDYGQHPRTGLPWVAVRDNGPGVSDTAAAHLFEPFYTTSDRGNGLGLYVCRQLCEANQATLDHEPTRPGARFVITCAHPDRQFQ</sequence>
<dbReference type="PROSITE" id="PS50109">
    <property type="entry name" value="HIS_KIN"/>
    <property type="match status" value="1"/>
</dbReference>
<evidence type="ECO:0000256" key="3">
    <source>
        <dbReference type="ARBA" id="ARBA00022553"/>
    </source>
</evidence>
<organism evidence="6 7">
    <name type="scientific">Alloalcanivorax marinus</name>
    <dbReference type="NCBI Taxonomy" id="1177169"/>
    <lineage>
        <taxon>Bacteria</taxon>
        <taxon>Pseudomonadati</taxon>
        <taxon>Pseudomonadota</taxon>
        <taxon>Gammaproteobacteria</taxon>
        <taxon>Oceanospirillales</taxon>
        <taxon>Alcanivoracaceae</taxon>
        <taxon>Alloalcanivorax</taxon>
    </lineage>
</organism>
<proteinExistence type="predicted"/>
<keyword evidence="6" id="KW-0418">Kinase</keyword>
<accession>A0A9Q3YMJ3</accession>
<keyword evidence="4" id="KW-1133">Transmembrane helix</keyword>
<dbReference type="GO" id="GO:0000155">
    <property type="term" value="F:phosphorelay sensor kinase activity"/>
    <property type="evidence" value="ECO:0007669"/>
    <property type="project" value="InterPro"/>
</dbReference>
<dbReference type="EC" id="2.7.13.3" evidence="2"/>
<dbReference type="PANTHER" id="PTHR43065">
    <property type="entry name" value="SENSOR HISTIDINE KINASE"/>
    <property type="match status" value="1"/>
</dbReference>
<evidence type="ECO:0000256" key="2">
    <source>
        <dbReference type="ARBA" id="ARBA00012438"/>
    </source>
</evidence>
<comment type="caution">
    <text evidence="6">The sequence shown here is derived from an EMBL/GenBank/DDBJ whole genome shotgun (WGS) entry which is preliminary data.</text>
</comment>
<feature type="transmembrane region" description="Helical" evidence="4">
    <location>
        <begin position="146"/>
        <end position="163"/>
    </location>
</feature>
<dbReference type="AlphaFoldDB" id="A0A9Q3YMJ3"/>
<dbReference type="Pfam" id="PF25323">
    <property type="entry name" value="6TM_PilS"/>
    <property type="match status" value="1"/>
</dbReference>
<dbReference type="InterPro" id="IPR036890">
    <property type="entry name" value="HATPase_C_sf"/>
</dbReference>
<dbReference type="InterPro" id="IPR036097">
    <property type="entry name" value="HisK_dim/P_sf"/>
</dbReference>
<evidence type="ECO:0000259" key="5">
    <source>
        <dbReference type="PROSITE" id="PS50109"/>
    </source>
</evidence>
<dbReference type="Pfam" id="PF02518">
    <property type="entry name" value="HATPase_c"/>
    <property type="match status" value="1"/>
</dbReference>
<dbReference type="CDD" id="cd00075">
    <property type="entry name" value="HATPase"/>
    <property type="match status" value="1"/>
</dbReference>
<name>A0A9Q3YMJ3_9GAMM</name>
<dbReference type="Pfam" id="PF00512">
    <property type="entry name" value="HisKA"/>
    <property type="match status" value="1"/>
</dbReference>
<keyword evidence="3" id="KW-0597">Phosphoprotein</keyword>
<dbReference type="Gene3D" id="1.10.287.130">
    <property type="match status" value="1"/>
</dbReference>
<dbReference type="Proteomes" id="UP001108027">
    <property type="component" value="Unassembled WGS sequence"/>
</dbReference>
<feature type="transmembrane region" description="Helical" evidence="4">
    <location>
        <begin position="12"/>
        <end position="28"/>
    </location>
</feature>
<dbReference type="EMBL" id="JAJGNA010000009">
    <property type="protein sequence ID" value="MCC4308837.1"/>
    <property type="molecule type" value="Genomic_DNA"/>
</dbReference>
<evidence type="ECO:0000313" key="7">
    <source>
        <dbReference type="Proteomes" id="UP001108027"/>
    </source>
</evidence>
<gene>
    <name evidence="6" type="ORF">LL252_09680</name>
</gene>
<dbReference type="InterPro" id="IPR003594">
    <property type="entry name" value="HATPase_dom"/>
</dbReference>
<dbReference type="InterPro" id="IPR005467">
    <property type="entry name" value="His_kinase_dom"/>
</dbReference>